<keyword evidence="4" id="KW-1185">Reference proteome</keyword>
<proteinExistence type="predicted"/>
<sequence>MARSRRSDAAARAEADRAYLESVRSGTPAPPAPHGVHPVAPVPTSIEHPDVMPYVPTAAPTPALGVSPILGEAGSTPPPGGSFTAPTVGPPGPAFPSSAFVPTPEPLGPSGTTAGAGGSATRASAPSAGQGLGPGPLRKAGSYVDQNPSGAPTMTMAPTTSGYPSPAAQPPMSPGFDLPLLLGPNGVAPAGDLVTCPECGEMATVDAARRKSEDFCRNCDFPLFWARTTVVLASGEETGASLRRLPGTVGRAATAAVMCPHCGEPNSPTAQTCVRCLLSMYPVEAPPPPPVYIAPEPEPMPVPVGRDFPLWWILLVSACLLIITLIVVWVALN</sequence>
<accession>A0A1H0JHW0</accession>
<evidence type="ECO:0000313" key="3">
    <source>
        <dbReference type="EMBL" id="SDO43358.1"/>
    </source>
</evidence>
<protein>
    <recommendedName>
        <fullName evidence="5">Double zinc ribbon</fullName>
    </recommendedName>
</protein>
<dbReference type="AlphaFoldDB" id="A0A1H0JHW0"/>
<name>A0A1H0JHW0_9ACTN</name>
<feature type="compositionally biased region" description="Low complexity" evidence="1">
    <location>
        <begin position="108"/>
        <end position="129"/>
    </location>
</feature>
<evidence type="ECO:0008006" key="5">
    <source>
        <dbReference type="Google" id="ProtNLM"/>
    </source>
</evidence>
<feature type="transmembrane region" description="Helical" evidence="2">
    <location>
        <begin position="310"/>
        <end position="332"/>
    </location>
</feature>
<feature type="region of interest" description="Disordered" evidence="1">
    <location>
        <begin position="70"/>
        <end position="176"/>
    </location>
</feature>
<evidence type="ECO:0000256" key="1">
    <source>
        <dbReference type="SAM" id="MobiDB-lite"/>
    </source>
</evidence>
<dbReference type="EMBL" id="LT629710">
    <property type="protein sequence ID" value="SDO43358.1"/>
    <property type="molecule type" value="Genomic_DNA"/>
</dbReference>
<dbReference type="Proteomes" id="UP000198741">
    <property type="component" value="Chromosome I"/>
</dbReference>
<feature type="compositionally biased region" description="Basic and acidic residues" evidence="1">
    <location>
        <begin position="1"/>
        <end position="19"/>
    </location>
</feature>
<dbReference type="STRING" id="1090615.SAMN04515671_0922"/>
<dbReference type="OrthoDB" id="4828599at2"/>
<evidence type="ECO:0000256" key="2">
    <source>
        <dbReference type="SAM" id="Phobius"/>
    </source>
</evidence>
<feature type="region of interest" description="Disordered" evidence="1">
    <location>
        <begin position="1"/>
        <end position="36"/>
    </location>
</feature>
<reference evidence="3 4" key="1">
    <citation type="submission" date="2016-10" db="EMBL/GenBank/DDBJ databases">
        <authorList>
            <person name="de Groot N.N."/>
        </authorList>
    </citation>
    <scope>NUCLEOTIDE SEQUENCE [LARGE SCALE GENOMIC DNA]</scope>
    <source>
        <strain evidence="4">P4-7,KCTC 19426,CECT 7604</strain>
    </source>
</reference>
<keyword evidence="2" id="KW-1133">Transmembrane helix</keyword>
<gene>
    <name evidence="3" type="ORF">SAMN04515671_0922</name>
</gene>
<dbReference type="RefSeq" id="WP_090474789.1">
    <property type="nucleotide sequence ID" value="NZ_LT629710.1"/>
</dbReference>
<keyword evidence="2" id="KW-0472">Membrane</keyword>
<feature type="compositionally biased region" description="Polar residues" evidence="1">
    <location>
        <begin position="144"/>
        <end position="163"/>
    </location>
</feature>
<keyword evidence="2" id="KW-0812">Transmembrane</keyword>
<evidence type="ECO:0000313" key="4">
    <source>
        <dbReference type="Proteomes" id="UP000198741"/>
    </source>
</evidence>
<organism evidence="3 4">
    <name type="scientific">Nakamurella panacisegetis</name>
    <dbReference type="NCBI Taxonomy" id="1090615"/>
    <lineage>
        <taxon>Bacteria</taxon>
        <taxon>Bacillati</taxon>
        <taxon>Actinomycetota</taxon>
        <taxon>Actinomycetes</taxon>
        <taxon>Nakamurellales</taxon>
        <taxon>Nakamurellaceae</taxon>
        <taxon>Nakamurella</taxon>
    </lineage>
</organism>